<evidence type="ECO:0000313" key="5">
    <source>
        <dbReference type="EMBL" id="NPT56391.1"/>
    </source>
</evidence>
<protein>
    <recommendedName>
        <fullName evidence="4">Mandelate racemase/muconate lactonizing enzyme C-terminal domain-containing protein</fullName>
    </recommendedName>
</protein>
<reference evidence="5 6" key="1">
    <citation type="submission" date="2019-11" db="EMBL/GenBank/DDBJ databases">
        <title>Metabolism of dissolved organic matter in forest soils.</title>
        <authorList>
            <person name="Cyle K.T."/>
            <person name="Wilhelm R.C."/>
            <person name="Martinez C.E."/>
        </authorList>
    </citation>
    <scope>NUCLEOTIDE SEQUENCE [LARGE SCALE GENOMIC DNA]</scope>
    <source>
        <strain evidence="5 6">5N</strain>
    </source>
</reference>
<name>A0A972NMZ1_9BURK</name>
<dbReference type="SFLD" id="SFLDS00001">
    <property type="entry name" value="Enolase"/>
    <property type="match status" value="1"/>
</dbReference>
<keyword evidence="3" id="KW-0460">Magnesium</keyword>
<dbReference type="RefSeq" id="WP_172166757.1">
    <property type="nucleotide sequence ID" value="NZ_WOEZ01000092.1"/>
</dbReference>
<dbReference type="Gene3D" id="3.20.20.120">
    <property type="entry name" value="Enolase-like C-terminal domain"/>
    <property type="match status" value="1"/>
</dbReference>
<gene>
    <name evidence="5" type="ORF">GNZ13_17785</name>
</gene>
<organism evidence="5 6">
    <name type="scientific">Paraburkholderia elongata</name>
    <dbReference type="NCBI Taxonomy" id="2675747"/>
    <lineage>
        <taxon>Bacteria</taxon>
        <taxon>Pseudomonadati</taxon>
        <taxon>Pseudomonadota</taxon>
        <taxon>Betaproteobacteria</taxon>
        <taxon>Burkholderiales</taxon>
        <taxon>Burkholderiaceae</taxon>
        <taxon>Paraburkholderia</taxon>
    </lineage>
</organism>
<evidence type="ECO:0000259" key="4">
    <source>
        <dbReference type="SMART" id="SM00922"/>
    </source>
</evidence>
<comment type="cofactor">
    <cofactor evidence="1">
        <name>Mg(2+)</name>
        <dbReference type="ChEBI" id="CHEBI:18420"/>
    </cofactor>
</comment>
<dbReference type="InterPro" id="IPR046945">
    <property type="entry name" value="RHMD-like"/>
</dbReference>
<dbReference type="PANTHER" id="PTHR13794">
    <property type="entry name" value="ENOLASE SUPERFAMILY, MANDELATE RACEMASE"/>
    <property type="match status" value="1"/>
</dbReference>
<evidence type="ECO:0000313" key="6">
    <source>
        <dbReference type="Proteomes" id="UP000655523"/>
    </source>
</evidence>
<dbReference type="InterPro" id="IPR018110">
    <property type="entry name" value="Mandel_Rmase/mucon_lact_enz_CS"/>
</dbReference>
<dbReference type="InterPro" id="IPR013341">
    <property type="entry name" value="Mandelate_racemase_N_dom"/>
</dbReference>
<dbReference type="GO" id="GO:0016836">
    <property type="term" value="F:hydro-lyase activity"/>
    <property type="evidence" value="ECO:0007669"/>
    <property type="project" value="TreeGrafter"/>
</dbReference>
<evidence type="ECO:0000256" key="1">
    <source>
        <dbReference type="ARBA" id="ARBA00001946"/>
    </source>
</evidence>
<dbReference type="PROSITE" id="PS00909">
    <property type="entry name" value="MR_MLE_2"/>
    <property type="match status" value="1"/>
</dbReference>
<accession>A0A972NMZ1</accession>
<dbReference type="AlphaFoldDB" id="A0A972NMZ1"/>
<keyword evidence="2" id="KW-0479">Metal-binding</keyword>
<dbReference type="SFLD" id="SFLDG00179">
    <property type="entry name" value="mandelate_racemase"/>
    <property type="match status" value="1"/>
</dbReference>
<dbReference type="SUPFAM" id="SSF54826">
    <property type="entry name" value="Enolase N-terminal domain-like"/>
    <property type="match status" value="1"/>
</dbReference>
<proteinExistence type="predicted"/>
<dbReference type="EMBL" id="WOEZ01000092">
    <property type="protein sequence ID" value="NPT56391.1"/>
    <property type="molecule type" value="Genomic_DNA"/>
</dbReference>
<dbReference type="GO" id="GO:0000287">
    <property type="term" value="F:magnesium ion binding"/>
    <property type="evidence" value="ECO:0007669"/>
    <property type="project" value="TreeGrafter"/>
</dbReference>
<dbReference type="InterPro" id="IPR029065">
    <property type="entry name" value="Enolase_C-like"/>
</dbReference>
<dbReference type="Pfam" id="PF13378">
    <property type="entry name" value="MR_MLE_C"/>
    <property type="match status" value="1"/>
</dbReference>
<evidence type="ECO:0000256" key="3">
    <source>
        <dbReference type="ARBA" id="ARBA00022842"/>
    </source>
</evidence>
<dbReference type="InterPro" id="IPR029017">
    <property type="entry name" value="Enolase-like_N"/>
</dbReference>
<dbReference type="InterPro" id="IPR036849">
    <property type="entry name" value="Enolase-like_C_sf"/>
</dbReference>
<dbReference type="SMART" id="SM00922">
    <property type="entry name" value="MR_MLE"/>
    <property type="match status" value="1"/>
</dbReference>
<dbReference type="CDD" id="cd03316">
    <property type="entry name" value="MR_like"/>
    <property type="match status" value="1"/>
</dbReference>
<evidence type="ECO:0000256" key="2">
    <source>
        <dbReference type="ARBA" id="ARBA00022723"/>
    </source>
</evidence>
<dbReference type="Pfam" id="PF02746">
    <property type="entry name" value="MR_MLE_N"/>
    <property type="match status" value="1"/>
</dbReference>
<dbReference type="GO" id="GO:0009063">
    <property type="term" value="P:amino acid catabolic process"/>
    <property type="evidence" value="ECO:0007669"/>
    <property type="project" value="InterPro"/>
</dbReference>
<dbReference type="Gene3D" id="3.30.390.10">
    <property type="entry name" value="Enolase-like, N-terminal domain"/>
    <property type="match status" value="1"/>
</dbReference>
<dbReference type="PANTHER" id="PTHR13794:SF58">
    <property type="entry name" value="MITOCHONDRIAL ENOLASE SUPERFAMILY MEMBER 1"/>
    <property type="match status" value="1"/>
</dbReference>
<dbReference type="GO" id="GO:0016052">
    <property type="term" value="P:carbohydrate catabolic process"/>
    <property type="evidence" value="ECO:0007669"/>
    <property type="project" value="TreeGrafter"/>
</dbReference>
<dbReference type="Proteomes" id="UP000655523">
    <property type="component" value="Unassembled WGS sequence"/>
</dbReference>
<keyword evidence="6" id="KW-1185">Reference proteome</keyword>
<sequence length="358" mass="39763">MKITRVEVVTTVIPQVIGRYKSQMPVVVVRVRTDIGIDGIGHTFTVTTDFQRSLTAMVRELGEQVVGEDPRRIEHLFEKMVYPANFVGPGGLLNIAATAIDIALWDIVGKDSGQPLWRLLGGFSDHARTYQSSIAVGSRPDVLQRQAADLVAQGHRAIKIRPYAERDARIEQVVARVRAIREAIGYDIDLMYDVNQTWTPSRAIRVGRALEEFELFWLEDPTAMHDIEGQAAIAQALDVPICSGEYHYNPVSLLPLLKARAVDYLMVDMCRMGGITQFRKAAALAESFAVPVASHLMPEVFAHCIAAVPNGLIAEWMDWSTILFDGLPILTDGVLHLSERPGHGLTLLEDVVQKYRVD</sequence>
<dbReference type="InterPro" id="IPR013342">
    <property type="entry name" value="Mandelate_racemase_C"/>
</dbReference>
<comment type="caution">
    <text evidence="5">The sequence shown here is derived from an EMBL/GenBank/DDBJ whole genome shotgun (WGS) entry which is preliminary data.</text>
</comment>
<feature type="domain" description="Mandelate racemase/muconate lactonizing enzyme C-terminal" evidence="4">
    <location>
        <begin position="140"/>
        <end position="240"/>
    </location>
</feature>
<dbReference type="SUPFAM" id="SSF51604">
    <property type="entry name" value="Enolase C-terminal domain-like"/>
    <property type="match status" value="1"/>
</dbReference>